<dbReference type="InterPro" id="IPR020829">
    <property type="entry name" value="GlycerAld_3-P_DH_cat"/>
</dbReference>
<keyword evidence="2" id="KW-0560">Oxidoreductase</keyword>
<sequence>MLLARMPKQLELISSSTILLFCLSATQKPVDGPSSKDWRGGRAASFNIIPSSSGAAKVCSSKLYLLCFFDVFLLILFFILFALELSFCGSHLTVRIEKAATYDQIKAAIK</sequence>
<dbReference type="Gene3D" id="3.30.360.10">
    <property type="entry name" value="Dihydrodipicolinate Reductase, domain 2"/>
    <property type="match status" value="1"/>
</dbReference>
<feature type="domain" description="Glyceraldehyde 3-phosphate dehydrogenase catalytic" evidence="4">
    <location>
        <begin position="24"/>
        <end position="57"/>
    </location>
</feature>
<evidence type="ECO:0000259" key="4">
    <source>
        <dbReference type="Pfam" id="PF02800"/>
    </source>
</evidence>
<accession>A0A804J5M6</accession>
<proteinExistence type="inferred from homology"/>
<dbReference type="AlphaFoldDB" id="A0A804J5M6"/>
<dbReference type="GO" id="GO:0016620">
    <property type="term" value="F:oxidoreductase activity, acting on the aldehyde or oxo group of donors, NAD or NADP as acceptor"/>
    <property type="evidence" value="ECO:0007669"/>
    <property type="project" value="InterPro"/>
</dbReference>
<protein>
    <submittedName>
        <fullName evidence="5">(wild Malaysian banana) hypothetical protein</fullName>
    </submittedName>
</protein>
<dbReference type="Proteomes" id="UP000012960">
    <property type="component" value="Unplaced"/>
</dbReference>
<dbReference type="PANTHER" id="PTHR10836:SF76">
    <property type="entry name" value="GLYCERALDEHYDE-3-PHOSPHATE DEHYDROGENASE-RELATED"/>
    <property type="match status" value="1"/>
</dbReference>
<reference evidence="5" key="1">
    <citation type="submission" date="2021-03" db="EMBL/GenBank/DDBJ databases">
        <authorList>
            <consortium name="Genoscope - CEA"/>
            <person name="William W."/>
        </authorList>
    </citation>
    <scope>NUCLEOTIDE SEQUENCE</scope>
    <source>
        <strain evidence="5">Doubled-haploid Pahang</strain>
    </source>
</reference>
<dbReference type="InterPro" id="IPR020831">
    <property type="entry name" value="GlycerAld/Erythrose_P_DH"/>
</dbReference>
<keyword evidence="3" id="KW-0472">Membrane</keyword>
<feature type="transmembrane region" description="Helical" evidence="3">
    <location>
        <begin position="63"/>
        <end position="83"/>
    </location>
</feature>
<name>A0A804J5M6_MUSAM</name>
<dbReference type="InParanoid" id="A0A804J5M6"/>
<evidence type="ECO:0000256" key="1">
    <source>
        <dbReference type="ARBA" id="ARBA00007406"/>
    </source>
</evidence>
<dbReference type="EnsemblPlants" id="Ma05_t17770.1">
    <property type="protein sequence ID" value="Ma05_p17770.1"/>
    <property type="gene ID" value="Ma05_g17770"/>
</dbReference>
<keyword evidence="3" id="KW-1133">Transmembrane helix</keyword>
<evidence type="ECO:0000313" key="6">
    <source>
        <dbReference type="EnsemblPlants" id="Ma05_p17770.1"/>
    </source>
</evidence>
<evidence type="ECO:0000256" key="3">
    <source>
        <dbReference type="SAM" id="Phobius"/>
    </source>
</evidence>
<reference evidence="6" key="2">
    <citation type="submission" date="2021-05" db="UniProtKB">
        <authorList>
            <consortium name="EnsemblPlants"/>
        </authorList>
    </citation>
    <scope>IDENTIFICATION</scope>
    <source>
        <strain evidence="6">subsp. malaccensis</strain>
    </source>
</reference>
<dbReference type="Pfam" id="PF02800">
    <property type="entry name" value="Gp_dh_C"/>
    <property type="match status" value="1"/>
</dbReference>
<keyword evidence="7" id="KW-1185">Reference proteome</keyword>
<evidence type="ECO:0000313" key="5">
    <source>
        <dbReference type="EMBL" id="CAG1838845.1"/>
    </source>
</evidence>
<dbReference type="EMBL" id="HG996470">
    <property type="protein sequence ID" value="CAG1838845.1"/>
    <property type="molecule type" value="Genomic_DNA"/>
</dbReference>
<dbReference type="Gramene" id="Ma05_t17770.1">
    <property type="protein sequence ID" value="Ma05_p17770.1"/>
    <property type="gene ID" value="Ma05_g17770"/>
</dbReference>
<organism evidence="6 7">
    <name type="scientific">Musa acuminata subsp. malaccensis</name>
    <name type="common">Wild banana</name>
    <name type="synonym">Musa malaccensis</name>
    <dbReference type="NCBI Taxonomy" id="214687"/>
    <lineage>
        <taxon>Eukaryota</taxon>
        <taxon>Viridiplantae</taxon>
        <taxon>Streptophyta</taxon>
        <taxon>Embryophyta</taxon>
        <taxon>Tracheophyta</taxon>
        <taxon>Spermatophyta</taxon>
        <taxon>Magnoliopsida</taxon>
        <taxon>Liliopsida</taxon>
        <taxon>Zingiberales</taxon>
        <taxon>Musaceae</taxon>
        <taxon>Musa</taxon>
    </lineage>
</organism>
<evidence type="ECO:0000256" key="2">
    <source>
        <dbReference type="ARBA" id="ARBA00023002"/>
    </source>
</evidence>
<comment type="similarity">
    <text evidence="1">Belongs to the glyceraldehyde-3-phosphate dehydrogenase family.</text>
</comment>
<evidence type="ECO:0000313" key="7">
    <source>
        <dbReference type="Proteomes" id="UP000012960"/>
    </source>
</evidence>
<gene>
    <name evidence="5" type="ORF">GSMUA_270220.1</name>
</gene>
<keyword evidence="3" id="KW-0812">Transmembrane</keyword>
<dbReference type="SUPFAM" id="SSF55347">
    <property type="entry name" value="Glyceraldehyde-3-phosphate dehydrogenase-like, C-terminal domain"/>
    <property type="match status" value="1"/>
</dbReference>
<dbReference type="PANTHER" id="PTHR10836">
    <property type="entry name" value="GLYCERALDEHYDE 3-PHOSPHATE DEHYDROGENASE"/>
    <property type="match status" value="1"/>
</dbReference>